<evidence type="ECO:0000313" key="2">
    <source>
        <dbReference type="EMBL" id="DAF47846.1"/>
    </source>
</evidence>
<name>A0A8S5SA86_9CAUD</name>
<dbReference type="EMBL" id="BK032560">
    <property type="protein sequence ID" value="DAF47846.1"/>
    <property type="molecule type" value="Genomic_DNA"/>
</dbReference>
<keyword evidence="1" id="KW-1133">Transmembrane helix</keyword>
<evidence type="ECO:0000256" key="1">
    <source>
        <dbReference type="SAM" id="Phobius"/>
    </source>
</evidence>
<reference evidence="2" key="1">
    <citation type="journal article" date="2021" name="Proc. Natl. Acad. Sci. U.S.A.">
        <title>A Catalog of Tens of Thousands of Viruses from Human Metagenomes Reveals Hidden Associations with Chronic Diseases.</title>
        <authorList>
            <person name="Tisza M.J."/>
            <person name="Buck C.B."/>
        </authorList>
    </citation>
    <scope>NUCLEOTIDE SEQUENCE</scope>
    <source>
        <strain evidence="2">CtJjf17</strain>
    </source>
</reference>
<protein>
    <submittedName>
        <fullName evidence="2">Uncharacterized protein</fullName>
    </submittedName>
</protein>
<proteinExistence type="predicted"/>
<keyword evidence="1" id="KW-0472">Membrane</keyword>
<keyword evidence="1" id="KW-0812">Transmembrane</keyword>
<feature type="transmembrane region" description="Helical" evidence="1">
    <location>
        <begin position="6"/>
        <end position="28"/>
    </location>
</feature>
<accession>A0A8S5SA86</accession>
<sequence>MQKLKIITSIHIKTLYFNFIFLILQVIIKKLFTTRHTFNIFLIFLYEEKAL</sequence>
<organism evidence="2">
    <name type="scientific">Siphoviridae sp. ctJjf17</name>
    <dbReference type="NCBI Taxonomy" id="2827839"/>
    <lineage>
        <taxon>Viruses</taxon>
        <taxon>Duplodnaviria</taxon>
        <taxon>Heunggongvirae</taxon>
        <taxon>Uroviricota</taxon>
        <taxon>Caudoviricetes</taxon>
    </lineage>
</organism>